<sequence length="88" mass="10379">MEVSKTKKQLQIQSLEKLDEILDNYQDHSFSQRFLVLNRVLLNSIEDQTISDREALNLAWLLEELHACMSSRLKERALCFDMKIPREA</sequence>
<dbReference type="EMBL" id="CP106735">
    <property type="protein sequence ID" value="UXX78002.1"/>
    <property type="molecule type" value="Genomic_DNA"/>
</dbReference>
<evidence type="ECO:0000313" key="1">
    <source>
        <dbReference type="EMBL" id="UXX78002.1"/>
    </source>
</evidence>
<accession>A0ABY6CVR6</accession>
<name>A0ABY6CVR6_9BACT</name>
<gene>
    <name evidence="1" type="ORF">N7E81_11585</name>
</gene>
<reference evidence="1" key="1">
    <citation type="submission" date="2022-10" db="EMBL/GenBank/DDBJ databases">
        <title>Comparative genomics and taxonomic characterization of three novel marine species of genus Reichenbachiella exhibiting antioxidant and polysaccharide degradation activities.</title>
        <authorList>
            <person name="Muhammad N."/>
            <person name="Lee Y.-J."/>
            <person name="Ko J."/>
            <person name="Kim S.-G."/>
        </authorList>
    </citation>
    <scope>NUCLEOTIDE SEQUENCE</scope>
    <source>
        <strain evidence="1">Wsw4-B4</strain>
    </source>
</reference>
<evidence type="ECO:0000313" key="2">
    <source>
        <dbReference type="Proteomes" id="UP001062165"/>
    </source>
</evidence>
<dbReference type="Proteomes" id="UP001062165">
    <property type="component" value="Chromosome"/>
</dbReference>
<proteinExistence type="predicted"/>
<dbReference type="RefSeq" id="WP_263049749.1">
    <property type="nucleotide sequence ID" value="NZ_CP106735.1"/>
</dbReference>
<organism evidence="1 2">
    <name type="scientific">Reichenbachiella carrageenanivorans</name>
    <dbReference type="NCBI Taxonomy" id="2979869"/>
    <lineage>
        <taxon>Bacteria</taxon>
        <taxon>Pseudomonadati</taxon>
        <taxon>Bacteroidota</taxon>
        <taxon>Cytophagia</taxon>
        <taxon>Cytophagales</taxon>
        <taxon>Reichenbachiellaceae</taxon>
        <taxon>Reichenbachiella</taxon>
    </lineage>
</organism>
<protein>
    <submittedName>
        <fullName evidence="1">Uncharacterized protein</fullName>
    </submittedName>
</protein>
<keyword evidence="2" id="KW-1185">Reference proteome</keyword>